<comment type="caution">
    <text evidence="1">The sequence shown here is derived from an EMBL/GenBank/DDBJ whole genome shotgun (WGS) entry which is preliminary data.</text>
</comment>
<dbReference type="Proteomes" id="UP001159363">
    <property type="component" value="Chromosome X"/>
</dbReference>
<proteinExistence type="predicted"/>
<protein>
    <submittedName>
        <fullName evidence="1">Uncharacterized protein</fullName>
    </submittedName>
</protein>
<reference evidence="1 2" key="1">
    <citation type="submission" date="2023-02" db="EMBL/GenBank/DDBJ databases">
        <title>LHISI_Scaffold_Assembly.</title>
        <authorList>
            <person name="Stuart O.P."/>
            <person name="Cleave R."/>
            <person name="Magrath M.J.L."/>
            <person name="Mikheyev A.S."/>
        </authorList>
    </citation>
    <scope>NUCLEOTIDE SEQUENCE [LARGE SCALE GENOMIC DNA]</scope>
    <source>
        <strain evidence="1">Daus_M_001</strain>
        <tissue evidence="1">Leg muscle</tissue>
    </source>
</reference>
<organism evidence="1 2">
    <name type="scientific">Dryococelus australis</name>
    <dbReference type="NCBI Taxonomy" id="614101"/>
    <lineage>
        <taxon>Eukaryota</taxon>
        <taxon>Metazoa</taxon>
        <taxon>Ecdysozoa</taxon>
        <taxon>Arthropoda</taxon>
        <taxon>Hexapoda</taxon>
        <taxon>Insecta</taxon>
        <taxon>Pterygota</taxon>
        <taxon>Neoptera</taxon>
        <taxon>Polyneoptera</taxon>
        <taxon>Phasmatodea</taxon>
        <taxon>Verophasmatodea</taxon>
        <taxon>Anareolatae</taxon>
        <taxon>Phasmatidae</taxon>
        <taxon>Eurycanthinae</taxon>
        <taxon>Dryococelus</taxon>
    </lineage>
</organism>
<evidence type="ECO:0000313" key="1">
    <source>
        <dbReference type="EMBL" id="KAJ8884973.1"/>
    </source>
</evidence>
<gene>
    <name evidence="1" type="ORF">PR048_011169</name>
</gene>
<dbReference type="EMBL" id="JARBHB010000004">
    <property type="protein sequence ID" value="KAJ8884973.1"/>
    <property type="molecule type" value="Genomic_DNA"/>
</dbReference>
<accession>A0ABQ9HKV6</accession>
<keyword evidence="2" id="KW-1185">Reference proteome</keyword>
<name>A0ABQ9HKV6_9NEOP</name>
<evidence type="ECO:0000313" key="2">
    <source>
        <dbReference type="Proteomes" id="UP001159363"/>
    </source>
</evidence>
<sequence>MNKTKKDTLLRAHSTLKKLPIVPLTKLEMKTCTHKLKVSSFRGIFMQADSHAIHVKWRMIVDYYDSYGNLRAPPDLKMYMRGMRIYYYYETEQHPWEWNCGHLCLYFLSHTE</sequence>